<dbReference type="Gene3D" id="3.10.129.10">
    <property type="entry name" value="Hotdog Thioesterase"/>
    <property type="match status" value="1"/>
</dbReference>
<sequence>MATEYPPSATDLPPAVQALIGQPQYEEQTEFPIEQGYVLTSCASVQNGNPLYWQPAVAEELTGGPIAPPSMLSVWFRPHHWAPGATGERTALMTHFDLKRLLDLPEAVVASNETVFGEPVRMGDVLTIRQIVRSVGELKDTKLGRGRFWTIDVETVNQRGEWVGTDTYTCLGYRKPGQ</sequence>
<accession>A0A7Z7HPZ1</accession>
<protein>
    <recommendedName>
        <fullName evidence="1">FAS1-like dehydratase domain-containing protein</fullName>
    </recommendedName>
</protein>
<organism evidence="2 3">
    <name type="scientific">Sterolibacterium denitrificans</name>
    <dbReference type="NCBI Taxonomy" id="157592"/>
    <lineage>
        <taxon>Bacteria</taxon>
        <taxon>Pseudomonadati</taxon>
        <taxon>Pseudomonadota</taxon>
        <taxon>Betaproteobacteria</taxon>
        <taxon>Nitrosomonadales</taxon>
        <taxon>Sterolibacteriaceae</taxon>
        <taxon>Sterolibacterium</taxon>
    </lineage>
</organism>
<evidence type="ECO:0000313" key="3">
    <source>
        <dbReference type="Proteomes" id="UP000242886"/>
    </source>
</evidence>
<dbReference type="AlphaFoldDB" id="A0A7Z7HPZ1"/>
<dbReference type="RefSeq" id="WP_154716044.1">
    <property type="nucleotide sequence ID" value="NZ_LT837803.1"/>
</dbReference>
<evidence type="ECO:0000313" key="2">
    <source>
        <dbReference type="EMBL" id="SMB22687.1"/>
    </source>
</evidence>
<reference evidence="2" key="1">
    <citation type="submission" date="2017-03" db="EMBL/GenBank/DDBJ databases">
        <authorList>
            <consortium name="AG Boll"/>
        </authorList>
    </citation>
    <scope>NUCLEOTIDE SEQUENCE [LARGE SCALE GENOMIC DNA]</scope>
    <source>
        <strain evidence="2">Chol</strain>
    </source>
</reference>
<evidence type="ECO:0000259" key="1">
    <source>
        <dbReference type="Pfam" id="PF13452"/>
    </source>
</evidence>
<dbReference type="Proteomes" id="UP000242886">
    <property type="component" value="Chromosome SDENCHOL"/>
</dbReference>
<feature type="domain" description="FAS1-like dehydratase" evidence="1">
    <location>
        <begin position="19"/>
        <end position="163"/>
    </location>
</feature>
<dbReference type="InterPro" id="IPR039569">
    <property type="entry name" value="FAS1-like_DH_region"/>
</dbReference>
<gene>
    <name evidence="2" type="ORF">SDENCHOL_10664</name>
</gene>
<dbReference type="Pfam" id="PF13452">
    <property type="entry name" value="FAS1_DH_region"/>
    <property type="match status" value="1"/>
</dbReference>
<keyword evidence="3" id="KW-1185">Reference proteome</keyword>
<dbReference type="EMBL" id="LT837803">
    <property type="protein sequence ID" value="SMB22687.1"/>
    <property type="molecule type" value="Genomic_DNA"/>
</dbReference>
<dbReference type="SUPFAM" id="SSF54637">
    <property type="entry name" value="Thioesterase/thiol ester dehydrase-isomerase"/>
    <property type="match status" value="1"/>
</dbReference>
<dbReference type="InterPro" id="IPR029069">
    <property type="entry name" value="HotDog_dom_sf"/>
</dbReference>
<proteinExistence type="predicted"/>
<name>A0A7Z7HPZ1_9PROT</name>